<gene>
    <name evidence="1" type="ORF">K3F53_18830</name>
    <name evidence="2" type="ORF">SAMN04489735_10623</name>
</gene>
<dbReference type="EMBL" id="FNDE01000062">
    <property type="protein sequence ID" value="SDH79713.1"/>
    <property type="molecule type" value="Genomic_DNA"/>
</dbReference>
<evidence type="ECO:0000313" key="1">
    <source>
        <dbReference type="EMBL" id="QYY44791.1"/>
    </source>
</evidence>
<evidence type="ECO:0000313" key="3">
    <source>
        <dbReference type="Proteomes" id="UP000198956"/>
    </source>
</evidence>
<evidence type="ECO:0000313" key="4">
    <source>
        <dbReference type="Proteomes" id="UP000826616"/>
    </source>
</evidence>
<keyword evidence="1" id="KW-0614">Plasmid</keyword>
<keyword evidence="4" id="KW-1185">Reference proteome</keyword>
<geneLocation type="plasmid" evidence="1 4">
    <name>pAT1</name>
</geneLocation>
<dbReference type="OrthoDB" id="1629754at2"/>
<dbReference type="RefSeq" id="WP_091261488.1">
    <property type="nucleotide sequence ID" value="NZ_CP080765.1"/>
</dbReference>
<sequence length="224" mass="26015">MDALKEQLKSYFPKRWFKFSGIDMERLLNAIVAVIKEGERIIEKIEAERLTKNSVDTLAEKERLLGLSNGEKLTLEERRRRIIVRKWERGGPTNTEEFEAAMSYLLKTPVNIIPFFHDFLVIYEFQNTDKVINFDVAEEYIRRNKLGHLAHQYQAKNKEKEAIVVSLNAYNHPIDFPICGLDVPMTTSISGKIFSQSFSVYGDEYYHRVDGPITGFEITMKKGE</sequence>
<dbReference type="Proteomes" id="UP000198956">
    <property type="component" value="Unassembled WGS sequence"/>
</dbReference>
<evidence type="ECO:0000313" key="2">
    <source>
        <dbReference type="EMBL" id="SDH79713.1"/>
    </source>
</evidence>
<protein>
    <submittedName>
        <fullName evidence="1">DUF2313 domain-containing protein</fullName>
    </submittedName>
</protein>
<name>A0A1G8FC92_ANETH</name>
<proteinExistence type="predicted"/>
<accession>A0A1G8FC92</accession>
<dbReference type="Proteomes" id="UP000826616">
    <property type="component" value="Plasmid pAT1"/>
</dbReference>
<dbReference type="GeneID" id="97143439"/>
<reference evidence="2 3" key="1">
    <citation type="submission" date="2016-10" db="EMBL/GenBank/DDBJ databases">
        <authorList>
            <person name="de Groot N.N."/>
        </authorList>
    </citation>
    <scope>NUCLEOTIDE SEQUENCE [LARGE SCALE GENOMIC DNA]</scope>
    <source>
        <strain evidence="2 3">L 420-91</strain>
    </source>
</reference>
<dbReference type="EMBL" id="CP080765">
    <property type="protein sequence ID" value="QYY44791.1"/>
    <property type="molecule type" value="Genomic_DNA"/>
</dbReference>
<reference evidence="1 4" key="2">
    <citation type="submission" date="2021-08" db="EMBL/GenBank/DDBJ databases">
        <title>Complete genome sequence of the strain Aneurinibacillus thermoaerophilus CCM 8960.</title>
        <authorList>
            <person name="Musilova J."/>
            <person name="Kourilova X."/>
            <person name="Pernicova I."/>
            <person name="Bezdicek M."/>
            <person name="Lengerova M."/>
            <person name="Obruca S."/>
            <person name="Sedlar K."/>
        </authorList>
    </citation>
    <scope>NUCLEOTIDE SEQUENCE [LARGE SCALE GENOMIC DNA]</scope>
    <source>
        <strain evidence="1 4">CCM 8960</strain>
        <plasmid evidence="1 4">pAT1</plasmid>
    </source>
</reference>
<dbReference type="AlphaFoldDB" id="A0A1G8FC92"/>
<organism evidence="2 3">
    <name type="scientific">Aneurinibacillus thermoaerophilus</name>
    <dbReference type="NCBI Taxonomy" id="143495"/>
    <lineage>
        <taxon>Bacteria</taxon>
        <taxon>Bacillati</taxon>
        <taxon>Bacillota</taxon>
        <taxon>Bacilli</taxon>
        <taxon>Bacillales</taxon>
        <taxon>Paenibacillaceae</taxon>
        <taxon>Aneurinibacillus group</taxon>
        <taxon>Aneurinibacillus</taxon>
    </lineage>
</organism>